<dbReference type="AlphaFoldDB" id="A0A0G4HKY0"/>
<feature type="transmembrane region" description="Helical" evidence="7">
    <location>
        <begin position="541"/>
        <end position="568"/>
    </location>
</feature>
<keyword evidence="4 7" id="KW-1133">Transmembrane helix</keyword>
<evidence type="ECO:0000313" key="10">
    <source>
        <dbReference type="EMBL" id="CEM44796.1"/>
    </source>
</evidence>
<feature type="transmembrane region" description="Helical" evidence="7">
    <location>
        <begin position="589"/>
        <end position="612"/>
    </location>
</feature>
<evidence type="ECO:0000256" key="5">
    <source>
        <dbReference type="ARBA" id="ARBA00023136"/>
    </source>
</evidence>
<name>A0A0G4HKY0_9ALVE</name>
<accession>A0A0G4HKY0</accession>
<sequence length="701" mass="80223">MGDVGDYARMEEGELAGGRYDLCIVFPYKTDSNVKYGDSAEPNMRVPNDKEQMQMANWEKRRNMVLKSLVNAGLSIRCFYSRDKDEVFCKIGTNVGKLKEIAESTKHKIRMKDEYDGAYAPYVRDFPGTPEFQYMDRRKVSHVYAPAESADADDLGSASVFSTRDRIILLNHCVMSRQQGSAGIDVAGLKRSGNILAYFPLHETRLRDKLDEKSFDAFVWGSKLGHVRDYFGEKVALYFGWSSYLTFWLFLACFPAAVDLVFDILFMSPDNITTPLFAIFMALWASLFTHFWTRKEAELSVEWGTFDNEPEYESPRPEFKGDVRYNPVTRKPDLHYPFMKRLPFIILSSIVIAIVTVIAIGAMLAVYFTRHLFAGESMVERWGFMFALCAAVHLFDVMFTWLAAKLTDMENYRTNTEYESALMTKSLVFKFINAYGALFYIAFFKEHQMLLGVEMQCINDDCLLDLSYQLTAFIIYRLFIQNLIEWAWPKIAMQLRMTTEYLKSGAGSDGNLLQDAAQAERQAKMDTATTFADFDENWIQFGYVALFSISVPWLPIVALIANIVEVILDKGKLLYSVQRPFPEAVRDIGGWNPAFELLGFIAMLVNIALAVFDTDVFGGLEGMSKLTWFFVLEHGVLVVRLLAWFILPSPAPHIRNLMLKHRHTVHENVHCVTDDDDEMRSAALQSLDYQPVIYDNDEDDD</sequence>
<keyword evidence="6" id="KW-0325">Glycoprotein</keyword>
<dbReference type="GO" id="GO:0005254">
    <property type="term" value="F:chloride channel activity"/>
    <property type="evidence" value="ECO:0007669"/>
    <property type="project" value="TreeGrafter"/>
</dbReference>
<proteinExistence type="predicted"/>
<dbReference type="GO" id="GO:0005886">
    <property type="term" value="C:plasma membrane"/>
    <property type="evidence" value="ECO:0007669"/>
    <property type="project" value="UniProtKB-SubCell"/>
</dbReference>
<dbReference type="GO" id="GO:0046983">
    <property type="term" value="F:protein dimerization activity"/>
    <property type="evidence" value="ECO:0007669"/>
    <property type="project" value="InterPro"/>
</dbReference>
<evidence type="ECO:0008006" key="11">
    <source>
        <dbReference type="Google" id="ProtNLM"/>
    </source>
</evidence>
<feature type="transmembrane region" description="Helical" evidence="7">
    <location>
        <begin position="427"/>
        <end position="444"/>
    </location>
</feature>
<dbReference type="VEuPathDB" id="CryptoDB:Cvel_7289"/>
<dbReference type="EMBL" id="CDMZ01003018">
    <property type="protein sequence ID" value="CEM44796.1"/>
    <property type="molecule type" value="Genomic_DNA"/>
</dbReference>
<dbReference type="Pfam" id="PF16178">
    <property type="entry name" value="Anoct_dimer"/>
    <property type="match status" value="1"/>
</dbReference>
<dbReference type="InterPro" id="IPR049452">
    <property type="entry name" value="Anoctamin_TM"/>
</dbReference>
<reference evidence="10" key="1">
    <citation type="submission" date="2014-11" db="EMBL/GenBank/DDBJ databases">
        <authorList>
            <person name="Otto D Thomas"/>
            <person name="Naeem Raeece"/>
        </authorList>
    </citation>
    <scope>NUCLEOTIDE SEQUENCE</scope>
</reference>
<feature type="domain" description="Anoctamin dimerisation" evidence="9">
    <location>
        <begin position="50"/>
        <end position="211"/>
    </location>
</feature>
<keyword evidence="2" id="KW-1003">Cell membrane</keyword>
<gene>
    <name evidence="10" type="ORF">Cvel_7289</name>
</gene>
<dbReference type="PANTHER" id="PTHR12308:SF73">
    <property type="entry name" value="ANOCTAMIN"/>
    <property type="match status" value="1"/>
</dbReference>
<feature type="transmembrane region" description="Helical" evidence="7">
    <location>
        <begin position="272"/>
        <end position="292"/>
    </location>
</feature>
<evidence type="ECO:0000256" key="2">
    <source>
        <dbReference type="ARBA" id="ARBA00022475"/>
    </source>
</evidence>
<evidence type="ECO:0000259" key="8">
    <source>
        <dbReference type="Pfam" id="PF04547"/>
    </source>
</evidence>
<feature type="transmembrane region" description="Helical" evidence="7">
    <location>
        <begin position="627"/>
        <end position="647"/>
    </location>
</feature>
<comment type="subcellular location">
    <subcellularLocation>
        <location evidence="1">Cell membrane</location>
        <topology evidence="1">Multi-pass membrane protein</topology>
    </subcellularLocation>
</comment>
<evidence type="ECO:0000256" key="1">
    <source>
        <dbReference type="ARBA" id="ARBA00004651"/>
    </source>
</evidence>
<evidence type="ECO:0000256" key="7">
    <source>
        <dbReference type="SAM" id="Phobius"/>
    </source>
</evidence>
<organism evidence="10">
    <name type="scientific">Chromera velia CCMP2878</name>
    <dbReference type="NCBI Taxonomy" id="1169474"/>
    <lineage>
        <taxon>Eukaryota</taxon>
        <taxon>Sar</taxon>
        <taxon>Alveolata</taxon>
        <taxon>Colpodellida</taxon>
        <taxon>Chromeraceae</taxon>
        <taxon>Chromera</taxon>
    </lineage>
</organism>
<dbReference type="Pfam" id="PF04547">
    <property type="entry name" value="Anoctamin"/>
    <property type="match status" value="1"/>
</dbReference>
<evidence type="ECO:0000256" key="6">
    <source>
        <dbReference type="ARBA" id="ARBA00023180"/>
    </source>
</evidence>
<feature type="transmembrane region" description="Helical" evidence="7">
    <location>
        <begin position="382"/>
        <end position="406"/>
    </location>
</feature>
<dbReference type="PhylomeDB" id="A0A0G4HKY0"/>
<evidence type="ECO:0000259" key="9">
    <source>
        <dbReference type="Pfam" id="PF16178"/>
    </source>
</evidence>
<protein>
    <recommendedName>
        <fullName evidence="11">Anoctamin dimerisation domain-containing protein</fullName>
    </recommendedName>
</protein>
<dbReference type="PANTHER" id="PTHR12308">
    <property type="entry name" value="ANOCTAMIN"/>
    <property type="match status" value="1"/>
</dbReference>
<feature type="transmembrane region" description="Helical" evidence="7">
    <location>
        <begin position="344"/>
        <end position="370"/>
    </location>
</feature>
<keyword evidence="3 7" id="KW-0812">Transmembrane</keyword>
<keyword evidence="5 7" id="KW-0472">Membrane</keyword>
<feature type="domain" description="Anoctamin transmembrane" evidence="8">
    <location>
        <begin position="227"/>
        <end position="659"/>
    </location>
</feature>
<evidence type="ECO:0000256" key="3">
    <source>
        <dbReference type="ARBA" id="ARBA00022692"/>
    </source>
</evidence>
<dbReference type="InterPro" id="IPR032394">
    <property type="entry name" value="Anoct_dimer"/>
</dbReference>
<feature type="transmembrane region" description="Helical" evidence="7">
    <location>
        <begin position="244"/>
        <end position="266"/>
    </location>
</feature>
<evidence type="ECO:0000256" key="4">
    <source>
        <dbReference type="ARBA" id="ARBA00022989"/>
    </source>
</evidence>
<dbReference type="InterPro" id="IPR007632">
    <property type="entry name" value="Anoctamin"/>
</dbReference>